<evidence type="ECO:0000259" key="3">
    <source>
        <dbReference type="Pfam" id="PF00534"/>
    </source>
</evidence>
<dbReference type="Pfam" id="PF13579">
    <property type="entry name" value="Glyco_trans_4_4"/>
    <property type="match status" value="1"/>
</dbReference>
<dbReference type="Gene3D" id="3.40.50.2000">
    <property type="entry name" value="Glycogen Phosphorylase B"/>
    <property type="match status" value="2"/>
</dbReference>
<dbReference type="InterPro" id="IPR001296">
    <property type="entry name" value="Glyco_trans_1"/>
</dbReference>
<dbReference type="AlphaFoldDB" id="A0A6J6DQQ3"/>
<dbReference type="InterPro" id="IPR028098">
    <property type="entry name" value="Glyco_trans_4-like_N"/>
</dbReference>
<dbReference type="EMBL" id="CAEZTS010000003">
    <property type="protein sequence ID" value="CAB4565289.1"/>
    <property type="molecule type" value="Genomic_DNA"/>
</dbReference>
<reference evidence="5" key="1">
    <citation type="submission" date="2020-05" db="EMBL/GenBank/DDBJ databases">
        <authorList>
            <person name="Chiriac C."/>
            <person name="Salcher M."/>
            <person name="Ghai R."/>
            <person name="Kavagutti S V."/>
        </authorList>
    </citation>
    <scope>NUCLEOTIDE SEQUENCE</scope>
</reference>
<name>A0A6J6DQQ3_9ZZZZ</name>
<proteinExistence type="predicted"/>
<gene>
    <name evidence="5" type="ORF">UFOPK1722_00048</name>
</gene>
<organism evidence="5">
    <name type="scientific">freshwater metagenome</name>
    <dbReference type="NCBI Taxonomy" id="449393"/>
    <lineage>
        <taxon>unclassified sequences</taxon>
        <taxon>metagenomes</taxon>
        <taxon>ecological metagenomes</taxon>
    </lineage>
</organism>
<dbReference type="GO" id="GO:0016757">
    <property type="term" value="F:glycosyltransferase activity"/>
    <property type="evidence" value="ECO:0007669"/>
    <property type="project" value="UniProtKB-KW"/>
</dbReference>
<accession>A0A6J6DQQ3</accession>
<keyword evidence="1" id="KW-0328">Glycosyltransferase</keyword>
<dbReference type="SUPFAM" id="SSF53756">
    <property type="entry name" value="UDP-Glycosyltransferase/glycogen phosphorylase"/>
    <property type="match status" value="1"/>
</dbReference>
<dbReference type="PANTHER" id="PTHR12526:SF510">
    <property type="entry name" value="D-INOSITOL 3-PHOSPHATE GLYCOSYLTRANSFERASE"/>
    <property type="match status" value="1"/>
</dbReference>
<dbReference type="Pfam" id="PF00534">
    <property type="entry name" value="Glycos_transf_1"/>
    <property type="match status" value="1"/>
</dbReference>
<evidence type="ECO:0000259" key="4">
    <source>
        <dbReference type="Pfam" id="PF13579"/>
    </source>
</evidence>
<evidence type="ECO:0000313" key="5">
    <source>
        <dbReference type="EMBL" id="CAB4565289.1"/>
    </source>
</evidence>
<feature type="domain" description="Glycosyltransferase subfamily 4-like N-terminal" evidence="4">
    <location>
        <begin position="18"/>
        <end position="186"/>
    </location>
</feature>
<evidence type="ECO:0000256" key="1">
    <source>
        <dbReference type="ARBA" id="ARBA00022676"/>
    </source>
</evidence>
<feature type="domain" description="Glycosyl transferase family 1" evidence="3">
    <location>
        <begin position="207"/>
        <end position="368"/>
    </location>
</feature>
<evidence type="ECO:0000256" key="2">
    <source>
        <dbReference type="ARBA" id="ARBA00022679"/>
    </source>
</evidence>
<keyword evidence="2" id="KW-0808">Transferase</keyword>
<dbReference type="PANTHER" id="PTHR12526">
    <property type="entry name" value="GLYCOSYLTRANSFERASE"/>
    <property type="match status" value="1"/>
</dbReference>
<sequence length="398" mass="42883">MLSFHTSPLAQPGVGDSGGMNVYVRELVAGLAHAGVEVTTYTREWKRGLPREVLVEPNHRVVHVPAGTHDLPKEELESVIPRFTDFVLDDMRGPRPADVVHANYWLSGIAGHSIKHELGIPLVTTFHTLARVKAEGGDPEPERRERAESEIIGCADAICVSCDEEEEQFVRLYGTPPGGLEIVAPGVEHAFFTPGDRRGARHALGMGDGPVLLFVGRIQPLKGVDVAVRALAALGRTDAELYVVGGASGSEGDVEVQRVRALVSELGLDGRVHFVAPQAHHILSTYYRAADAVWVPSRSESFGLVALEAAACGIPVVANAVGGLLSLVDHGSTGFLVNDRDPEQFAAYTDHLLRNPSLAATMRSAAAERGRRYTWSFAAARLRRVYTDITARSLVNCS</sequence>
<protein>
    <submittedName>
        <fullName evidence="5">Unannotated protein</fullName>
    </submittedName>
</protein>